<dbReference type="RefSeq" id="XP_005787538.1">
    <property type="nucleotide sequence ID" value="XM_005787481.1"/>
</dbReference>
<protein>
    <recommendedName>
        <fullName evidence="3">CHAT domain-containing protein</fullName>
    </recommendedName>
</protein>
<sequence>MGGQEAEGDGQPVHYSPAEKARFRECHDLLIAAEAALQEGFSLAFDAAGAGIARDLAQPSSGASSGDAKPFASPMFWAPFVLVGSAK</sequence>
<dbReference type="Proteomes" id="UP000013827">
    <property type="component" value="Unassembled WGS sequence"/>
</dbReference>
<name>A0A0D3KH74_EMIH1</name>
<dbReference type="AlphaFoldDB" id="A0A0D3KH74"/>
<dbReference type="KEGG" id="ehx:EMIHUDRAFT_363172"/>
<proteinExistence type="predicted"/>
<evidence type="ECO:0008006" key="3">
    <source>
        <dbReference type="Google" id="ProtNLM"/>
    </source>
</evidence>
<reference evidence="1" key="2">
    <citation type="submission" date="2024-10" db="UniProtKB">
        <authorList>
            <consortium name="EnsemblProtists"/>
        </authorList>
    </citation>
    <scope>IDENTIFICATION</scope>
</reference>
<accession>A0A0D3KH74</accession>
<evidence type="ECO:0000313" key="2">
    <source>
        <dbReference type="Proteomes" id="UP000013827"/>
    </source>
</evidence>
<organism evidence="1 2">
    <name type="scientific">Emiliania huxleyi (strain CCMP1516)</name>
    <dbReference type="NCBI Taxonomy" id="280463"/>
    <lineage>
        <taxon>Eukaryota</taxon>
        <taxon>Haptista</taxon>
        <taxon>Haptophyta</taxon>
        <taxon>Prymnesiophyceae</taxon>
        <taxon>Isochrysidales</taxon>
        <taxon>Noelaerhabdaceae</taxon>
        <taxon>Emiliania</taxon>
    </lineage>
</organism>
<dbReference type="HOGENOM" id="CLU_2488124_0_0_1"/>
<dbReference type="PaxDb" id="2903-EOD35109"/>
<keyword evidence="2" id="KW-1185">Reference proteome</keyword>
<reference evidence="2" key="1">
    <citation type="journal article" date="2013" name="Nature">
        <title>Pan genome of the phytoplankton Emiliania underpins its global distribution.</title>
        <authorList>
            <person name="Read B.A."/>
            <person name="Kegel J."/>
            <person name="Klute M.J."/>
            <person name="Kuo A."/>
            <person name="Lefebvre S.C."/>
            <person name="Maumus F."/>
            <person name="Mayer C."/>
            <person name="Miller J."/>
            <person name="Monier A."/>
            <person name="Salamov A."/>
            <person name="Young J."/>
            <person name="Aguilar M."/>
            <person name="Claverie J.M."/>
            <person name="Frickenhaus S."/>
            <person name="Gonzalez K."/>
            <person name="Herman E.K."/>
            <person name="Lin Y.C."/>
            <person name="Napier J."/>
            <person name="Ogata H."/>
            <person name="Sarno A.F."/>
            <person name="Shmutz J."/>
            <person name="Schroeder D."/>
            <person name="de Vargas C."/>
            <person name="Verret F."/>
            <person name="von Dassow P."/>
            <person name="Valentin K."/>
            <person name="Van de Peer Y."/>
            <person name="Wheeler G."/>
            <person name="Dacks J.B."/>
            <person name="Delwiche C.F."/>
            <person name="Dyhrman S.T."/>
            <person name="Glockner G."/>
            <person name="John U."/>
            <person name="Richards T."/>
            <person name="Worden A.Z."/>
            <person name="Zhang X."/>
            <person name="Grigoriev I.V."/>
            <person name="Allen A.E."/>
            <person name="Bidle K."/>
            <person name="Borodovsky M."/>
            <person name="Bowler C."/>
            <person name="Brownlee C."/>
            <person name="Cock J.M."/>
            <person name="Elias M."/>
            <person name="Gladyshev V.N."/>
            <person name="Groth M."/>
            <person name="Guda C."/>
            <person name="Hadaegh A."/>
            <person name="Iglesias-Rodriguez M.D."/>
            <person name="Jenkins J."/>
            <person name="Jones B.M."/>
            <person name="Lawson T."/>
            <person name="Leese F."/>
            <person name="Lindquist E."/>
            <person name="Lobanov A."/>
            <person name="Lomsadze A."/>
            <person name="Malik S.B."/>
            <person name="Marsh M.E."/>
            <person name="Mackinder L."/>
            <person name="Mock T."/>
            <person name="Mueller-Roeber B."/>
            <person name="Pagarete A."/>
            <person name="Parker M."/>
            <person name="Probert I."/>
            <person name="Quesneville H."/>
            <person name="Raines C."/>
            <person name="Rensing S.A."/>
            <person name="Riano-Pachon D.M."/>
            <person name="Richier S."/>
            <person name="Rokitta S."/>
            <person name="Shiraiwa Y."/>
            <person name="Soanes D.M."/>
            <person name="van der Giezen M."/>
            <person name="Wahlund T.M."/>
            <person name="Williams B."/>
            <person name="Wilson W."/>
            <person name="Wolfe G."/>
            <person name="Wurch L.L."/>
        </authorList>
    </citation>
    <scope>NUCLEOTIDE SEQUENCE</scope>
</reference>
<dbReference type="GeneID" id="17280380"/>
<evidence type="ECO:0000313" key="1">
    <source>
        <dbReference type="EnsemblProtists" id="EOD35109"/>
    </source>
</evidence>
<dbReference type="EnsemblProtists" id="EOD35109">
    <property type="protein sequence ID" value="EOD35109"/>
    <property type="gene ID" value="EMIHUDRAFT_363172"/>
</dbReference>